<dbReference type="PANTHER" id="PTHR34217">
    <property type="entry name" value="METAL-DEPENDENT CARBOXYPEPTIDASE"/>
    <property type="match status" value="1"/>
</dbReference>
<keyword evidence="1" id="KW-0482">Metalloprotease</keyword>
<dbReference type="CDD" id="cd06460">
    <property type="entry name" value="M32_Taq"/>
    <property type="match status" value="1"/>
</dbReference>
<evidence type="ECO:0000256" key="1">
    <source>
        <dbReference type="PIRNR" id="PIRNR006615"/>
    </source>
</evidence>
<dbReference type="SUPFAM" id="SSF55486">
    <property type="entry name" value="Metalloproteases ('zincins'), catalytic domain"/>
    <property type="match status" value="1"/>
</dbReference>
<gene>
    <name evidence="4" type="ORF">SAMN05421795_10556</name>
</gene>
<protein>
    <recommendedName>
        <fullName evidence="1">Metal-dependent carboxypeptidase</fullName>
        <ecNumber evidence="1">3.4.17.19</ecNumber>
    </recommendedName>
</protein>
<comment type="function">
    <text evidence="1">Broad specificity carboxypetidase that releases amino acids sequentially from the C-terminus, including neutral, aromatic, polar and basic residues.</text>
</comment>
<dbReference type="PIRSF" id="PIRSF006615">
    <property type="entry name" value="Zn_crbxpep_Taq"/>
    <property type="match status" value="1"/>
</dbReference>
<proteinExistence type="inferred from homology"/>
<evidence type="ECO:0000313" key="4">
    <source>
        <dbReference type="EMBL" id="SIS79909.1"/>
    </source>
</evidence>
<dbReference type="GO" id="GO:0046872">
    <property type="term" value="F:metal ion binding"/>
    <property type="evidence" value="ECO:0007669"/>
    <property type="project" value="UniProtKB-KW"/>
</dbReference>
<evidence type="ECO:0000313" key="5">
    <source>
        <dbReference type="Proteomes" id="UP000186098"/>
    </source>
</evidence>
<dbReference type="OrthoDB" id="9772308at2"/>
<dbReference type="STRING" id="407234.SAMN05421795_10556"/>
<comment type="cofactor">
    <cofactor evidence="2">
        <name>Zn(2+)</name>
        <dbReference type="ChEBI" id="CHEBI:29105"/>
    </cofactor>
    <text evidence="2">Binds 1 zinc ion per subunit.</text>
</comment>
<keyword evidence="2" id="KW-0862">Zinc</keyword>
<keyword evidence="1 4" id="KW-0121">Carboxypeptidase</keyword>
<sequence>MTAFAELMAHQRRTEALAAVAGRLGWDQETVMPRGAAEERAEEMAAMEAVLHARRTDPRIPEWLAAAEAPDVEGARALALIAHAHRRAAAVPERLATELAQVTSLAQGVWAEARAAEDVARFLPLLTRVVALRREEGQAMAAAGVGGGDAYDALIDGYEPGARAAEIAAMFARMRPRLVALRAAVLGKPAPRALTGQFPTDGQMRLAREVAGAFGYDWTRGRLDLSVHPFTSGSGSDVRITTRVAEDDPFNCLYSTIHEVGHALYEQGVAARMTFTPLGGGVSMGVHESQSRICENQIGRGMAFSVWLHARMQALFGDYGLAGPEALHAAVNRVHPGFIRTEADEVQYNLHIMLRFDLERALFSGALEVADLEEAWNTRFAADFGVPVTRPSQGLLQDVHWSAGLFGYFPTYTLGNVYAGCLNRAMRADLPDLDAHLAAGAAQVPVAWLAEKIHRHGALFPPAELITRACGAAPDETALLEDLEAKFGALYDL</sequence>
<dbReference type="PANTHER" id="PTHR34217:SF1">
    <property type="entry name" value="CARBOXYPEPTIDASE 1"/>
    <property type="match status" value="1"/>
</dbReference>
<keyword evidence="1" id="KW-0645">Protease</keyword>
<feature type="binding site" evidence="2">
    <location>
        <position position="262"/>
    </location>
    <ligand>
        <name>Zn(2+)</name>
        <dbReference type="ChEBI" id="CHEBI:29105"/>
        <note>catalytic</note>
    </ligand>
</feature>
<feature type="binding site" evidence="2">
    <location>
        <position position="258"/>
    </location>
    <ligand>
        <name>Zn(2+)</name>
        <dbReference type="ChEBI" id="CHEBI:29105"/>
        <note>catalytic</note>
    </ligand>
</feature>
<dbReference type="Pfam" id="PF02074">
    <property type="entry name" value="Peptidase_M32"/>
    <property type="match status" value="1"/>
</dbReference>
<organism evidence="4 5">
    <name type="scientific">Phaeovulum vinaykumarii</name>
    <dbReference type="NCBI Taxonomy" id="407234"/>
    <lineage>
        <taxon>Bacteria</taxon>
        <taxon>Pseudomonadati</taxon>
        <taxon>Pseudomonadota</taxon>
        <taxon>Alphaproteobacteria</taxon>
        <taxon>Rhodobacterales</taxon>
        <taxon>Paracoccaceae</taxon>
        <taxon>Phaeovulum</taxon>
    </lineage>
</organism>
<dbReference type="RefSeq" id="WP_076366045.1">
    <property type="nucleotide sequence ID" value="NZ_FTOM01000005.1"/>
</dbReference>
<dbReference type="Proteomes" id="UP000186098">
    <property type="component" value="Unassembled WGS sequence"/>
</dbReference>
<feature type="binding site" evidence="2">
    <location>
        <position position="288"/>
    </location>
    <ligand>
        <name>Zn(2+)</name>
        <dbReference type="ChEBI" id="CHEBI:29105"/>
        <note>catalytic</note>
    </ligand>
</feature>
<keyword evidence="1 2" id="KW-0479">Metal-binding</keyword>
<evidence type="ECO:0000256" key="3">
    <source>
        <dbReference type="PIRSR" id="PIRSR006615-2"/>
    </source>
</evidence>
<dbReference type="Gene3D" id="1.10.1370.30">
    <property type="match status" value="1"/>
</dbReference>
<accession>A0A1N7M1K7</accession>
<dbReference type="EC" id="3.4.17.19" evidence="1"/>
<dbReference type="GO" id="GO:0004181">
    <property type="term" value="F:metallocarboxypeptidase activity"/>
    <property type="evidence" value="ECO:0007669"/>
    <property type="project" value="UniProtKB-UniRule"/>
</dbReference>
<dbReference type="GO" id="GO:0006508">
    <property type="term" value="P:proteolysis"/>
    <property type="evidence" value="ECO:0007669"/>
    <property type="project" value="UniProtKB-UniRule"/>
</dbReference>
<dbReference type="EMBL" id="FTOM01000005">
    <property type="protein sequence ID" value="SIS79909.1"/>
    <property type="molecule type" value="Genomic_DNA"/>
</dbReference>
<comment type="catalytic activity">
    <reaction evidence="1">
        <text>Release of a C-terminal amino acid with broad specificity, except for -Pro.</text>
        <dbReference type="EC" id="3.4.17.19"/>
    </reaction>
</comment>
<comment type="similarity">
    <text evidence="1">Belongs to the peptidase M32 family.</text>
</comment>
<keyword evidence="5" id="KW-1185">Reference proteome</keyword>
<name>A0A1N7M1K7_9RHOB</name>
<reference evidence="5" key="1">
    <citation type="submission" date="2017-01" db="EMBL/GenBank/DDBJ databases">
        <authorList>
            <person name="Varghese N."/>
            <person name="Submissions S."/>
        </authorList>
    </citation>
    <scope>NUCLEOTIDE SEQUENCE [LARGE SCALE GENOMIC DNA]</scope>
    <source>
        <strain evidence="5">DSM 18714</strain>
    </source>
</reference>
<evidence type="ECO:0000256" key="2">
    <source>
        <dbReference type="PIRSR" id="PIRSR006615-1"/>
    </source>
</evidence>
<dbReference type="PROSITE" id="PS52034">
    <property type="entry name" value="PEPTIDASE_M32"/>
    <property type="match status" value="1"/>
</dbReference>
<dbReference type="PRINTS" id="PR00998">
    <property type="entry name" value="CRBOXYPTASET"/>
</dbReference>
<dbReference type="InterPro" id="IPR001333">
    <property type="entry name" value="Peptidase_M32_Taq"/>
</dbReference>
<keyword evidence="1" id="KW-0378">Hydrolase</keyword>
<dbReference type="AlphaFoldDB" id="A0A1N7M1K7"/>
<feature type="active site" description="Proton donor/acceptor" evidence="3">
    <location>
        <position position="259"/>
    </location>
</feature>